<gene>
    <name evidence="1" type="ordered locus">Halxa_2361</name>
</gene>
<dbReference type="Gene3D" id="3.40.50.12580">
    <property type="match status" value="1"/>
</dbReference>
<organism evidence="1 2">
    <name type="scientific">Halopiger xanaduensis (strain DSM 18323 / JCM 14033 / SH-6)</name>
    <dbReference type="NCBI Taxonomy" id="797210"/>
    <lineage>
        <taxon>Archaea</taxon>
        <taxon>Methanobacteriati</taxon>
        <taxon>Methanobacteriota</taxon>
        <taxon>Stenosarchaea group</taxon>
        <taxon>Halobacteria</taxon>
        <taxon>Halobacteriales</taxon>
        <taxon>Natrialbaceae</taxon>
        <taxon>Halopiger</taxon>
    </lineage>
</organism>
<evidence type="ECO:0000313" key="2">
    <source>
        <dbReference type="Proteomes" id="UP000006794"/>
    </source>
</evidence>
<evidence type="ECO:0000313" key="1">
    <source>
        <dbReference type="EMBL" id="AEH36983.1"/>
    </source>
</evidence>
<reference evidence="1 2" key="1">
    <citation type="journal article" date="2012" name="Stand. Genomic Sci.">
        <title>Complete genome sequence of Halopiger xanaduensis type strain (SH-6(T)).</title>
        <authorList>
            <person name="Anderson I."/>
            <person name="Tindall B.J."/>
            <person name="Rohde M."/>
            <person name="Lucas S."/>
            <person name="Han J."/>
            <person name="Lapidus A."/>
            <person name="Cheng J.F."/>
            <person name="Goodwin L."/>
            <person name="Pitluck S."/>
            <person name="Peters L."/>
            <person name="Pati A."/>
            <person name="Mikhailova N."/>
            <person name="Pagani I."/>
            <person name="Teshima H."/>
            <person name="Han C."/>
            <person name="Tapia R."/>
            <person name="Land M."/>
            <person name="Woyke T."/>
            <person name="Klenk H.P."/>
            <person name="Kyrpides N."/>
            <person name="Ivanova N."/>
        </authorList>
    </citation>
    <scope>NUCLEOTIDE SEQUENCE [LARGE SCALE GENOMIC DNA]</scope>
    <source>
        <strain evidence="2">DSM 18323 / JCM 14033 / SH-6</strain>
    </source>
</reference>
<name>F8DAP1_HALXS</name>
<dbReference type="InterPro" id="IPR007833">
    <property type="entry name" value="Capsule_polysaccharide_synth"/>
</dbReference>
<dbReference type="Proteomes" id="UP000006794">
    <property type="component" value="Chromosome"/>
</dbReference>
<dbReference type="eggNOG" id="arCOG04827">
    <property type="taxonomic scope" value="Archaea"/>
</dbReference>
<dbReference type="GO" id="GO:0000271">
    <property type="term" value="P:polysaccharide biosynthetic process"/>
    <property type="evidence" value="ECO:0007669"/>
    <property type="project" value="InterPro"/>
</dbReference>
<dbReference type="AlphaFoldDB" id="F8DAP1"/>
<dbReference type="SUPFAM" id="SSF53756">
    <property type="entry name" value="UDP-Glycosyltransferase/glycogen phosphorylase"/>
    <property type="match status" value="1"/>
</dbReference>
<dbReference type="KEGG" id="hxa:Halxa_2361"/>
<dbReference type="GO" id="GO:0015774">
    <property type="term" value="P:polysaccharide transport"/>
    <property type="evidence" value="ECO:0007669"/>
    <property type="project" value="InterPro"/>
</dbReference>
<dbReference type="HOGENOM" id="CLU_513530_0_0_2"/>
<sequence>MKEERLRSLSELARRLGIEKHAAKTYLSFTSAIRSQLKESLEELDFEEISTSEHEMTAFFPEFYSTDYRTTLHGIIAHGLNYRGVGSVFVFGDGSLGACKGNMSQYEDNCVRCVHQSNEFAELMNIPDVFLDEINYDDSVKRDEIESKIEDYAVSSTYRALQIAEIDYENPEHVQLLEQFKRTGRIAWDVTDKLHKEYDFDYFVSTGSSYLPRGMALEYAKINDIPITASSDPIYGDGQDLMFSRLDGPLTHYISDKSWRIVEQRPLGSDQERELDEFMGERMETVEQTQYADSGESLELEEDTEMYSMYTHLPWDAAIRDVSRLFDDQYEWVRETVELFETFDDKHLVIKVHPAEKMRGTEQSITDILDSTFDELPDNTTLLEPDTDVDPYELMRSSDIVLVYTSTVGMEATYLDTPVITTADSHYAGKGFTYDPETKDEYRKLIDSGSSELELDERMSSLVRKYLYNYFIQRPISFDLVLPNSYSSEESIIENLESIESLKPGGDAVLDDICKAIIENTSYFYTKTHQ</sequence>
<dbReference type="InterPro" id="IPR043148">
    <property type="entry name" value="TagF_C"/>
</dbReference>
<accession>F8DAP1</accession>
<dbReference type="STRING" id="797210.Halxa_2361"/>
<dbReference type="Pfam" id="PF05159">
    <property type="entry name" value="Capsule_synth"/>
    <property type="match status" value="1"/>
</dbReference>
<dbReference type="EMBL" id="CP002839">
    <property type="protein sequence ID" value="AEH36983.1"/>
    <property type="molecule type" value="Genomic_DNA"/>
</dbReference>
<protein>
    <submittedName>
        <fullName evidence="1">Capsule polysaccharide biosynthesis protein</fullName>
    </submittedName>
</protein>
<proteinExistence type="predicted"/>
<keyword evidence="2" id="KW-1185">Reference proteome</keyword>